<reference evidence="1 2" key="1">
    <citation type="journal article" date="2021" name="Sci. Rep.">
        <title>Genome sequencing of the multicellular alga Astrephomene provides insights into convergent evolution of germ-soma differentiation.</title>
        <authorList>
            <person name="Yamashita S."/>
            <person name="Yamamoto K."/>
            <person name="Matsuzaki R."/>
            <person name="Suzuki S."/>
            <person name="Yamaguchi H."/>
            <person name="Hirooka S."/>
            <person name="Minakuchi Y."/>
            <person name="Miyagishima S."/>
            <person name="Kawachi M."/>
            <person name="Toyoda A."/>
            <person name="Nozaki H."/>
        </authorList>
    </citation>
    <scope>NUCLEOTIDE SEQUENCE [LARGE SCALE GENOMIC DNA]</scope>
    <source>
        <strain evidence="1 2">NIES-4017</strain>
    </source>
</reference>
<keyword evidence="2" id="KW-1185">Reference proteome</keyword>
<proteinExistence type="predicted"/>
<accession>A0AAD3DHH2</accession>
<comment type="caution">
    <text evidence="1">The sequence shown here is derived from an EMBL/GenBank/DDBJ whole genome shotgun (WGS) entry which is preliminary data.</text>
</comment>
<protein>
    <submittedName>
        <fullName evidence="1">Uncharacterized protein</fullName>
    </submittedName>
</protein>
<gene>
    <name evidence="1" type="ORF">Agub_g629</name>
</gene>
<dbReference type="EMBL" id="BMAR01000001">
    <property type="protein sequence ID" value="GFR40081.1"/>
    <property type="molecule type" value="Genomic_DNA"/>
</dbReference>
<evidence type="ECO:0000313" key="1">
    <source>
        <dbReference type="EMBL" id="GFR40081.1"/>
    </source>
</evidence>
<feature type="non-terminal residue" evidence="1">
    <location>
        <position position="329"/>
    </location>
</feature>
<organism evidence="1 2">
    <name type="scientific">Astrephomene gubernaculifera</name>
    <dbReference type="NCBI Taxonomy" id="47775"/>
    <lineage>
        <taxon>Eukaryota</taxon>
        <taxon>Viridiplantae</taxon>
        <taxon>Chlorophyta</taxon>
        <taxon>core chlorophytes</taxon>
        <taxon>Chlorophyceae</taxon>
        <taxon>CS clade</taxon>
        <taxon>Chlamydomonadales</taxon>
        <taxon>Astrephomenaceae</taxon>
        <taxon>Astrephomene</taxon>
    </lineage>
</organism>
<sequence>AGLRWPNGLGAVGLPVGLAKASLGVAMRPAAGTVEAFSKVLQGVGLLCLGKRGIQGKLARRVQAPGLAITDVVQAARANAVQEAYQASLIAAWQNALPNISSSLAGDEVVDVVAARPTRVVLLTSRHLAYIVAKRHSSSSSFSSTAASSGHGGGGAFTVSYRVKWIIRNDHIDNIRGLERNYAVSVEYHKPVNLGRMSLKLPLRKGMRTSTAEGHKNLIFRLNRHIGHATSGASRDFGSLAAAASGGGAASAGVDVQELRITMPHAGHASSAGVGGGVAGSRGVPLGMVSSGSLGGGAGACVDSAPGSAEALHMAATSRPGRTQAMNSS</sequence>
<dbReference type="Proteomes" id="UP001054857">
    <property type="component" value="Unassembled WGS sequence"/>
</dbReference>
<dbReference type="AlphaFoldDB" id="A0AAD3DHH2"/>
<name>A0AAD3DHH2_9CHLO</name>
<evidence type="ECO:0000313" key="2">
    <source>
        <dbReference type="Proteomes" id="UP001054857"/>
    </source>
</evidence>